<evidence type="ECO:0000313" key="7">
    <source>
        <dbReference type="EMBL" id="KAF4125120.1"/>
    </source>
</evidence>
<dbReference type="GO" id="GO:0043998">
    <property type="term" value="F:histone H2A acetyltransferase activity"/>
    <property type="evidence" value="ECO:0007669"/>
    <property type="project" value="InterPro"/>
</dbReference>
<gene>
    <name evidence="7" type="ORF">GMORB2_3959</name>
</gene>
<dbReference type="GO" id="GO:1990189">
    <property type="term" value="F:protein N-terminal-serine acetyltransferase activity"/>
    <property type="evidence" value="ECO:0007669"/>
    <property type="project" value="TreeGrafter"/>
</dbReference>
<dbReference type="OrthoDB" id="424551at2759"/>
<evidence type="ECO:0000256" key="3">
    <source>
        <dbReference type="ARBA" id="ARBA00022490"/>
    </source>
</evidence>
<dbReference type="GO" id="GO:0010485">
    <property type="term" value="F:histone H4 acetyltransferase activity"/>
    <property type="evidence" value="ECO:0007669"/>
    <property type="project" value="InterPro"/>
</dbReference>
<dbReference type="PANTHER" id="PTHR20531:SF1">
    <property type="entry name" value="N-ALPHA-ACETYLTRANSFERASE 40"/>
    <property type="match status" value="1"/>
</dbReference>
<dbReference type="EMBL" id="JAANYQ010000003">
    <property type="protein sequence ID" value="KAF4125120.1"/>
    <property type="molecule type" value="Genomic_DNA"/>
</dbReference>
<sequence length="148" mass="16040">MNPSDLAECFSVVDDMSGPDYRASSVGWHPDGKMEEMASPELRYILVRAACTTDAVAGAEAGEEAEAASSPAGSIQGFTSLMPTFEDVMLTCFVANEAARAFYRKMGFDVDVSSPRERKLRSGKRSTAEYVILSRSVVARKRSSKVPD</sequence>
<organism evidence="7 8">
    <name type="scientific">Geosmithia morbida</name>
    <dbReference type="NCBI Taxonomy" id="1094350"/>
    <lineage>
        <taxon>Eukaryota</taxon>
        <taxon>Fungi</taxon>
        <taxon>Dikarya</taxon>
        <taxon>Ascomycota</taxon>
        <taxon>Pezizomycotina</taxon>
        <taxon>Sordariomycetes</taxon>
        <taxon>Hypocreomycetidae</taxon>
        <taxon>Hypocreales</taxon>
        <taxon>Bionectriaceae</taxon>
        <taxon>Geosmithia</taxon>
    </lineage>
</organism>
<evidence type="ECO:0000256" key="4">
    <source>
        <dbReference type="ARBA" id="ARBA00022679"/>
    </source>
</evidence>
<dbReference type="GO" id="GO:0005634">
    <property type="term" value="C:nucleus"/>
    <property type="evidence" value="ECO:0007669"/>
    <property type="project" value="UniProtKB-SubCell"/>
</dbReference>
<comment type="caution">
    <text evidence="7">The sequence shown here is derived from an EMBL/GenBank/DDBJ whole genome shotgun (WGS) entry which is preliminary data.</text>
</comment>
<dbReference type="Gene3D" id="3.40.630.30">
    <property type="match status" value="2"/>
</dbReference>
<evidence type="ECO:0000256" key="1">
    <source>
        <dbReference type="ARBA" id="ARBA00004123"/>
    </source>
</evidence>
<dbReference type="RefSeq" id="XP_035323772.1">
    <property type="nucleotide sequence ID" value="XM_035465935.1"/>
</dbReference>
<keyword evidence="8" id="KW-1185">Reference proteome</keyword>
<name>A0A9P5D6U4_9HYPO</name>
<dbReference type="AlphaFoldDB" id="A0A9P5D6U4"/>
<evidence type="ECO:0000313" key="8">
    <source>
        <dbReference type="Proteomes" id="UP000749293"/>
    </source>
</evidence>
<dbReference type="InterPro" id="IPR039949">
    <property type="entry name" value="NAA40"/>
</dbReference>
<dbReference type="GeneID" id="55970187"/>
<keyword evidence="5" id="KW-0539">Nucleus</keyword>
<protein>
    <submittedName>
        <fullName evidence="7">N-alpha-acetyltransferase 40</fullName>
    </submittedName>
</protein>
<accession>A0A9P5D6U4</accession>
<comment type="subcellular location">
    <subcellularLocation>
        <location evidence="2">Cytoplasm</location>
    </subcellularLocation>
    <subcellularLocation>
        <location evidence="1">Nucleus</location>
    </subcellularLocation>
</comment>
<dbReference type="SUPFAM" id="SSF55729">
    <property type="entry name" value="Acyl-CoA N-acyltransferases (Nat)"/>
    <property type="match status" value="1"/>
</dbReference>
<dbReference type="GO" id="GO:0005737">
    <property type="term" value="C:cytoplasm"/>
    <property type="evidence" value="ECO:0007669"/>
    <property type="project" value="UniProtKB-SubCell"/>
</dbReference>
<reference evidence="7" key="1">
    <citation type="submission" date="2020-03" db="EMBL/GenBank/DDBJ databases">
        <title>Site-based positive gene gene selection in Geosmithia morbida across the United States reveals a broad range of putative effectors and factors for local host and environmental adapation.</title>
        <authorList>
            <person name="Onufrak A."/>
            <person name="Murdoch R.W."/>
            <person name="Gazis R."/>
            <person name="Huff M."/>
            <person name="Staton M."/>
            <person name="Klingeman W."/>
            <person name="Hadziabdic D."/>
        </authorList>
    </citation>
    <scope>NUCLEOTIDE SEQUENCE</scope>
    <source>
        <strain evidence="7">1262</strain>
    </source>
</reference>
<keyword evidence="3" id="KW-0963">Cytoplasm</keyword>
<evidence type="ECO:0000256" key="6">
    <source>
        <dbReference type="ARBA" id="ARBA00023315"/>
    </source>
</evidence>
<dbReference type="Proteomes" id="UP000749293">
    <property type="component" value="Unassembled WGS sequence"/>
</dbReference>
<keyword evidence="6" id="KW-0012">Acyltransferase</keyword>
<dbReference type="PANTHER" id="PTHR20531">
    <property type="entry name" value="N-ALPHA-ACETYLTRANSFERASE 40"/>
    <property type="match status" value="1"/>
</dbReference>
<keyword evidence="4" id="KW-0808">Transferase</keyword>
<dbReference type="InterPro" id="IPR016181">
    <property type="entry name" value="Acyl_CoA_acyltransferase"/>
</dbReference>
<proteinExistence type="predicted"/>
<evidence type="ECO:0000256" key="5">
    <source>
        <dbReference type="ARBA" id="ARBA00023242"/>
    </source>
</evidence>
<evidence type="ECO:0000256" key="2">
    <source>
        <dbReference type="ARBA" id="ARBA00004496"/>
    </source>
</evidence>